<evidence type="ECO:0000256" key="1">
    <source>
        <dbReference type="SAM" id="SignalP"/>
    </source>
</evidence>
<sequence>MGSTSAKVSAILLFIAMIVLLASLDVGDGALIKWKVDQKCYNKYYPSCVDEGEKEDVCQDRVAELCSSIKCVLCNHPNRIKV</sequence>
<feature type="chain" id="PRO_5024320128" description="Bifunctional inhibitor/plant lipid transfer protein/seed storage helical domain-containing protein" evidence="1">
    <location>
        <begin position="30"/>
        <end position="82"/>
    </location>
</feature>
<feature type="signal peptide" evidence="1">
    <location>
        <begin position="1"/>
        <end position="29"/>
    </location>
</feature>
<name>A0A5N6RT01_9ROSI</name>
<dbReference type="AlphaFoldDB" id="A0A5N6RT01"/>
<keyword evidence="1" id="KW-0732">Signal</keyword>
<dbReference type="OrthoDB" id="1468550at2759"/>
<dbReference type="EMBL" id="CM017328">
    <property type="protein sequence ID" value="KAE8125485.1"/>
    <property type="molecule type" value="Genomic_DNA"/>
</dbReference>
<reference evidence="2 3" key="1">
    <citation type="submission" date="2019-06" db="EMBL/GenBank/DDBJ databases">
        <title>A chromosomal-level reference genome of Carpinus fangiana (Coryloideae, Betulaceae).</title>
        <authorList>
            <person name="Yang X."/>
            <person name="Wang Z."/>
            <person name="Zhang L."/>
            <person name="Hao G."/>
            <person name="Liu J."/>
            <person name="Yang Y."/>
        </authorList>
    </citation>
    <scope>NUCLEOTIDE SEQUENCE [LARGE SCALE GENOMIC DNA]</scope>
    <source>
        <strain evidence="2">Cfa_2016G</strain>
        <tissue evidence="2">Leaf</tissue>
    </source>
</reference>
<proteinExistence type="predicted"/>
<protein>
    <recommendedName>
        <fullName evidence="4">Bifunctional inhibitor/plant lipid transfer protein/seed storage helical domain-containing protein</fullName>
    </recommendedName>
</protein>
<evidence type="ECO:0000313" key="3">
    <source>
        <dbReference type="Proteomes" id="UP000327013"/>
    </source>
</evidence>
<keyword evidence="3" id="KW-1185">Reference proteome</keyword>
<gene>
    <name evidence="2" type="ORF">FH972_020287</name>
</gene>
<accession>A0A5N6RT01</accession>
<evidence type="ECO:0000313" key="2">
    <source>
        <dbReference type="EMBL" id="KAE8125485.1"/>
    </source>
</evidence>
<dbReference type="Proteomes" id="UP000327013">
    <property type="component" value="Chromosome 8"/>
</dbReference>
<evidence type="ECO:0008006" key="4">
    <source>
        <dbReference type="Google" id="ProtNLM"/>
    </source>
</evidence>
<organism evidence="2 3">
    <name type="scientific">Carpinus fangiana</name>
    <dbReference type="NCBI Taxonomy" id="176857"/>
    <lineage>
        <taxon>Eukaryota</taxon>
        <taxon>Viridiplantae</taxon>
        <taxon>Streptophyta</taxon>
        <taxon>Embryophyta</taxon>
        <taxon>Tracheophyta</taxon>
        <taxon>Spermatophyta</taxon>
        <taxon>Magnoliopsida</taxon>
        <taxon>eudicotyledons</taxon>
        <taxon>Gunneridae</taxon>
        <taxon>Pentapetalae</taxon>
        <taxon>rosids</taxon>
        <taxon>fabids</taxon>
        <taxon>Fagales</taxon>
        <taxon>Betulaceae</taxon>
        <taxon>Carpinus</taxon>
    </lineage>
</organism>